<feature type="non-terminal residue" evidence="1">
    <location>
        <position position="227"/>
    </location>
</feature>
<organism evidence="1">
    <name type="scientific">marine sediment metagenome</name>
    <dbReference type="NCBI Taxonomy" id="412755"/>
    <lineage>
        <taxon>unclassified sequences</taxon>
        <taxon>metagenomes</taxon>
        <taxon>ecological metagenomes</taxon>
    </lineage>
</organism>
<evidence type="ECO:0008006" key="2">
    <source>
        <dbReference type="Google" id="ProtNLM"/>
    </source>
</evidence>
<reference evidence="1" key="1">
    <citation type="journal article" date="2015" name="Nature">
        <title>Complex archaea that bridge the gap between prokaryotes and eukaryotes.</title>
        <authorList>
            <person name="Spang A."/>
            <person name="Saw J.H."/>
            <person name="Jorgensen S.L."/>
            <person name="Zaremba-Niedzwiedzka K."/>
            <person name="Martijn J."/>
            <person name="Lind A.E."/>
            <person name="van Eijk R."/>
            <person name="Schleper C."/>
            <person name="Guy L."/>
            <person name="Ettema T.J."/>
        </authorList>
    </citation>
    <scope>NUCLEOTIDE SEQUENCE</scope>
</reference>
<gene>
    <name evidence="1" type="ORF">LCGC14_3024200</name>
</gene>
<sequence>MVDSLDTIPQAHRGKRNLHLHVGKVDEPNSAFQGKAFQGKAFHGKAENTQDVEHALRERLKELNCLYGISRLVEAYENSLEPILKGIVDLLPPSWQYPEGCCARLTLHGEEHATTNFRQTNWSQSAKIRVNGTPAGVVEVCYLREMPELDEGPFLKEERDLINAIAERVGHIVERTEVQRQLATERAALKERVKELNCLYCISRLVEQHHNTLTSILQGIADILPQS</sequence>
<name>A0A0F8Z222_9ZZZZ</name>
<dbReference type="EMBL" id="LAZR01062963">
    <property type="protein sequence ID" value="KKK60454.1"/>
    <property type="molecule type" value="Genomic_DNA"/>
</dbReference>
<proteinExistence type="predicted"/>
<accession>A0A0F8Z222</accession>
<comment type="caution">
    <text evidence="1">The sequence shown here is derived from an EMBL/GenBank/DDBJ whole genome shotgun (WGS) entry which is preliminary data.</text>
</comment>
<evidence type="ECO:0000313" key="1">
    <source>
        <dbReference type="EMBL" id="KKK60454.1"/>
    </source>
</evidence>
<dbReference type="AlphaFoldDB" id="A0A0F8Z222"/>
<protein>
    <recommendedName>
        <fullName evidence="2">GAF domain-containing protein</fullName>
    </recommendedName>
</protein>